<dbReference type="EMBL" id="ML978163">
    <property type="protein sequence ID" value="KAF2034039.1"/>
    <property type="molecule type" value="Genomic_DNA"/>
</dbReference>
<evidence type="ECO:0000313" key="2">
    <source>
        <dbReference type="EMBL" id="KAF2034039.1"/>
    </source>
</evidence>
<reference evidence="2" key="1">
    <citation type="journal article" date="2020" name="Stud. Mycol.">
        <title>101 Dothideomycetes genomes: a test case for predicting lifestyles and emergence of pathogens.</title>
        <authorList>
            <person name="Haridas S."/>
            <person name="Albert R."/>
            <person name="Binder M."/>
            <person name="Bloem J."/>
            <person name="Labutti K."/>
            <person name="Salamov A."/>
            <person name="Andreopoulos B."/>
            <person name="Baker S."/>
            <person name="Barry K."/>
            <person name="Bills G."/>
            <person name="Bluhm B."/>
            <person name="Cannon C."/>
            <person name="Castanera R."/>
            <person name="Culley D."/>
            <person name="Daum C."/>
            <person name="Ezra D."/>
            <person name="Gonzalez J."/>
            <person name="Henrissat B."/>
            <person name="Kuo A."/>
            <person name="Liang C."/>
            <person name="Lipzen A."/>
            <person name="Lutzoni F."/>
            <person name="Magnuson J."/>
            <person name="Mondo S."/>
            <person name="Nolan M."/>
            <person name="Ohm R."/>
            <person name="Pangilinan J."/>
            <person name="Park H.-J."/>
            <person name="Ramirez L."/>
            <person name="Alfaro M."/>
            <person name="Sun H."/>
            <person name="Tritt A."/>
            <person name="Yoshinaga Y."/>
            <person name="Zwiers L.-H."/>
            <person name="Turgeon B."/>
            <person name="Goodwin S."/>
            <person name="Spatafora J."/>
            <person name="Crous P."/>
            <person name="Grigoriev I."/>
        </authorList>
    </citation>
    <scope>NUCLEOTIDE SEQUENCE</scope>
    <source>
        <strain evidence="2">CBS 110217</strain>
    </source>
</reference>
<proteinExistence type="predicted"/>
<comment type="caution">
    <text evidence="2">The sequence shown here is derived from an EMBL/GenBank/DDBJ whole genome shotgun (WGS) entry which is preliminary data.</text>
</comment>
<organism evidence="2 3">
    <name type="scientific">Setomelanomma holmii</name>
    <dbReference type="NCBI Taxonomy" id="210430"/>
    <lineage>
        <taxon>Eukaryota</taxon>
        <taxon>Fungi</taxon>
        <taxon>Dikarya</taxon>
        <taxon>Ascomycota</taxon>
        <taxon>Pezizomycotina</taxon>
        <taxon>Dothideomycetes</taxon>
        <taxon>Pleosporomycetidae</taxon>
        <taxon>Pleosporales</taxon>
        <taxon>Pleosporineae</taxon>
        <taxon>Phaeosphaeriaceae</taxon>
        <taxon>Setomelanomma</taxon>
    </lineage>
</organism>
<dbReference type="AlphaFoldDB" id="A0A9P4HGW4"/>
<feature type="region of interest" description="Disordered" evidence="1">
    <location>
        <begin position="24"/>
        <end position="54"/>
    </location>
</feature>
<sequence>MIDDSSREDANEVYRARVDSAIDDPACCSDKYHPGEHDSDAETSDTSDTPQIVQAPQRRIHRATRAASHSEKRRLLDDQVTFIILTRNNNKPDPYGSRSSTHGPLPWPAVAKLYNEAFCVDVGGAAMEKRARQRREAWVAARPAYPRKIVYAEKVKVIKEKAKPKEKKVKPVVEVTCQPAFPASRPIRDEEVVDFAAKPVKLMHDDMNEMVTIEIVDANEQLCGRARIPAHDVRKSSALVAHEIEQKSNLHITLSCPSKAVVDRYVQCISPTRLMSLPNWDMSALSELYLVATQLEDEYVRDLVLERWRDTFQQGAEFELDTDDLNYVFQGTEAGDPARQFWAGLVYSGGGTQQIIDSGECHGALVVMLEEMIASVKGHS</sequence>
<evidence type="ECO:0000313" key="3">
    <source>
        <dbReference type="Proteomes" id="UP000799777"/>
    </source>
</evidence>
<accession>A0A9P4HGW4</accession>
<name>A0A9P4HGW4_9PLEO</name>
<dbReference type="Proteomes" id="UP000799777">
    <property type="component" value="Unassembled WGS sequence"/>
</dbReference>
<evidence type="ECO:0000256" key="1">
    <source>
        <dbReference type="SAM" id="MobiDB-lite"/>
    </source>
</evidence>
<feature type="compositionally biased region" description="Basic and acidic residues" evidence="1">
    <location>
        <begin position="30"/>
        <end position="40"/>
    </location>
</feature>
<gene>
    <name evidence="2" type="ORF">EK21DRAFT_57206</name>
</gene>
<protein>
    <submittedName>
        <fullName evidence="2">Uncharacterized protein</fullName>
    </submittedName>
</protein>
<dbReference type="OrthoDB" id="3799546at2759"/>
<keyword evidence="3" id="KW-1185">Reference proteome</keyword>